<protein>
    <submittedName>
        <fullName evidence="1">Asp-tRNA(Asn)/Glu-tRNA(Gln) amidotransferase A subunit family amidase</fullName>
    </submittedName>
</protein>
<gene>
    <name evidence="1" type="ORF">QF034_003561</name>
</gene>
<dbReference type="EMBL" id="JAUSYP010000001">
    <property type="protein sequence ID" value="MDQ0749330.1"/>
    <property type="molecule type" value="Genomic_DNA"/>
</dbReference>
<evidence type="ECO:0000313" key="2">
    <source>
        <dbReference type="Proteomes" id="UP001232755"/>
    </source>
</evidence>
<dbReference type="Gene3D" id="3.90.1300.10">
    <property type="entry name" value="Amidase signature (AS) domain"/>
    <property type="match status" value="1"/>
</dbReference>
<proteinExistence type="predicted"/>
<dbReference type="Proteomes" id="UP001232755">
    <property type="component" value="Unassembled WGS sequence"/>
</dbReference>
<reference evidence="1 2" key="1">
    <citation type="submission" date="2023-07" db="EMBL/GenBank/DDBJ databases">
        <title>Comparative genomics of wheat-associated soil bacteria to identify genetic determinants of phenazine resistance.</title>
        <authorList>
            <person name="Mouncey N."/>
        </authorList>
    </citation>
    <scope>NUCLEOTIDE SEQUENCE [LARGE SCALE GENOMIC DNA]</scope>
    <source>
        <strain evidence="1 2">B3I12</strain>
    </source>
</reference>
<dbReference type="SUPFAM" id="SSF75304">
    <property type="entry name" value="Amidase signature (AS) enzymes"/>
    <property type="match status" value="1"/>
</dbReference>
<evidence type="ECO:0000313" key="1">
    <source>
        <dbReference type="EMBL" id="MDQ0749330.1"/>
    </source>
</evidence>
<sequence>MPAGFAFGLPVGLTFMGTAWSEPVLLRLAYAYERVSGVRRPPGYRPADVGF</sequence>
<accession>A0ABU0QPK2</accession>
<comment type="caution">
    <text evidence="1">The sequence shown here is derived from an EMBL/GenBank/DDBJ whole genome shotgun (WGS) entry which is preliminary data.</text>
</comment>
<organism evidence="1 2">
    <name type="scientific">Streptomyces africanus</name>
    <dbReference type="NCBI Taxonomy" id="231024"/>
    <lineage>
        <taxon>Bacteria</taxon>
        <taxon>Bacillati</taxon>
        <taxon>Actinomycetota</taxon>
        <taxon>Actinomycetes</taxon>
        <taxon>Kitasatosporales</taxon>
        <taxon>Streptomycetaceae</taxon>
        <taxon>Streptomyces</taxon>
    </lineage>
</organism>
<name>A0ABU0QPK2_9ACTN</name>
<keyword evidence="2" id="KW-1185">Reference proteome</keyword>
<dbReference type="InterPro" id="IPR036928">
    <property type="entry name" value="AS_sf"/>
</dbReference>